<dbReference type="InterPro" id="IPR005158">
    <property type="entry name" value="BTAD"/>
</dbReference>
<evidence type="ECO:0000313" key="4">
    <source>
        <dbReference type="Proteomes" id="UP000008888"/>
    </source>
</evidence>
<name>G0A4W1_METMM</name>
<gene>
    <name evidence="3" type="ordered locus">Metme_0682</name>
</gene>
<protein>
    <submittedName>
        <fullName evidence="3">Tetratricopeptide TPR_4</fullName>
    </submittedName>
</protein>
<organism evidence="3 4">
    <name type="scientific">Methylomonas methanica (strain DSM 25384 / MC09)</name>
    <dbReference type="NCBI Taxonomy" id="857087"/>
    <lineage>
        <taxon>Bacteria</taxon>
        <taxon>Pseudomonadati</taxon>
        <taxon>Pseudomonadota</taxon>
        <taxon>Gammaproteobacteria</taxon>
        <taxon>Methylococcales</taxon>
        <taxon>Methylococcaceae</taxon>
        <taxon>Methylomonas</taxon>
    </lineage>
</organism>
<feature type="repeat" description="TPR" evidence="1">
    <location>
        <begin position="314"/>
        <end position="347"/>
    </location>
</feature>
<dbReference type="SUPFAM" id="SSF50494">
    <property type="entry name" value="Trypsin-like serine proteases"/>
    <property type="match status" value="1"/>
</dbReference>
<dbReference type="Pfam" id="PF03704">
    <property type="entry name" value="BTAD"/>
    <property type="match status" value="1"/>
</dbReference>
<dbReference type="eggNOG" id="COG0457">
    <property type="taxonomic scope" value="Bacteria"/>
</dbReference>
<dbReference type="InterPro" id="IPR009003">
    <property type="entry name" value="Peptidase_S1_PA"/>
</dbReference>
<sequence length="603" mass="66686">MKKIVLLLCVGAYLSEVAAKALDSVEIYEQVQRSVTVLEELDDTGKPLQALSAIAVASDRAVTMCDAMSGTRQLRIVTKNNSFPATILARDGQRHLCLLSVPGAELTQIVSADVNQSIQSGARVYALSNALGLGVGISEGVVSGVRPQFGVNFIQFSAPVSPGSDGGALVDAEGRLLGIITYRHHDGQNVNFAIPAKWLAEIEQHDKSDIAYKQFRETAEQLQQQEQWQKLADHVEQWIVGHQNDADAWLWVAVAAEKIGNLDNEENAWRRLHQLDPTSSVAAAGLVSVKLKRNQRAEALQLAHELLSLRQEDADIWTIVGQTEQVAGTAAKAEEAYRKALTFNPWQLAAYQGLIGIAEQRNDQGMVTQLWQSLTALNPDVPAVQFKLAEAYIREGRPARAYSLLEKLTVPDTQKADTDFWKGQTLIALGRPLDATQAFEKSLQGNPTSKASVYAALGSSYFQLQRFPESIQAYREAVRLEPNNPEWLYGLALSLKDGFRGREALEIDAQLLKKFPNDAAVWRQKGFTEAILGRHQEGIKSMEKSLELDPKQGKLWVALIETYRQAGRDKDATSAYERLRGIDSEWAEKAYRSAILPFEESQP</sequence>
<dbReference type="PROSITE" id="PS50005">
    <property type="entry name" value="TPR"/>
    <property type="match status" value="3"/>
</dbReference>
<dbReference type="Pfam" id="PF13432">
    <property type="entry name" value="TPR_16"/>
    <property type="match status" value="1"/>
</dbReference>
<evidence type="ECO:0000259" key="2">
    <source>
        <dbReference type="Pfam" id="PF03704"/>
    </source>
</evidence>
<dbReference type="Pfam" id="PF13414">
    <property type="entry name" value="TPR_11"/>
    <property type="match status" value="1"/>
</dbReference>
<dbReference type="PROSITE" id="PS50293">
    <property type="entry name" value="TPR_REGION"/>
    <property type="match status" value="1"/>
</dbReference>
<keyword evidence="4" id="KW-1185">Reference proteome</keyword>
<dbReference type="PANTHER" id="PTHR12558">
    <property type="entry name" value="CELL DIVISION CYCLE 16,23,27"/>
    <property type="match status" value="1"/>
</dbReference>
<proteinExistence type="predicted"/>
<dbReference type="OrthoDB" id="9758917at2"/>
<dbReference type="Proteomes" id="UP000008888">
    <property type="component" value="Chromosome"/>
</dbReference>
<feature type="repeat" description="TPR" evidence="1">
    <location>
        <begin position="451"/>
        <end position="484"/>
    </location>
</feature>
<evidence type="ECO:0000256" key="1">
    <source>
        <dbReference type="PROSITE-ProRule" id="PRU00339"/>
    </source>
</evidence>
<reference evidence="3 4" key="1">
    <citation type="journal article" date="2011" name="J. Bacteriol.">
        <title>Complete Genome Sequence of the Aerobic Marine Methanotroph Methylomonas methanica MC09.</title>
        <authorList>
            <person name="Boden R."/>
            <person name="Cunliffe M."/>
            <person name="Scanlan J."/>
            <person name="Moussard H."/>
            <person name="Kits K.D."/>
            <person name="Klotz M.G."/>
            <person name="Jetten M.S."/>
            <person name="Vuilleumier S."/>
            <person name="Han J."/>
            <person name="Peters L."/>
            <person name="Mikhailova N."/>
            <person name="Teshima H."/>
            <person name="Tapia R."/>
            <person name="Kyrpides N."/>
            <person name="Ivanova N."/>
            <person name="Pagani I."/>
            <person name="Cheng J.F."/>
            <person name="Goodwin L."/>
            <person name="Han C."/>
            <person name="Hauser L."/>
            <person name="Land M.L."/>
            <person name="Lapidus A."/>
            <person name="Lucas S."/>
            <person name="Pitluck S."/>
            <person name="Woyke T."/>
            <person name="Stein L."/>
            <person name="Murrell J.C."/>
        </authorList>
    </citation>
    <scope>NUCLEOTIDE SEQUENCE [LARGE SCALE GENOMIC DNA]</scope>
    <source>
        <strain evidence="3 4">MC09</strain>
    </source>
</reference>
<reference evidence="4" key="3">
    <citation type="submission" date="2011-05" db="EMBL/GenBank/DDBJ databases">
        <title>Complete sequence of Methylomonas methanica MC09.</title>
        <authorList>
            <consortium name="US DOE Joint Genome Institute"/>
            <person name="Lucas S."/>
            <person name="Han J."/>
            <person name="Lapidus A."/>
            <person name="Cheng J.-F."/>
            <person name="Goodwin L."/>
            <person name="Pitluck S."/>
            <person name="Peters L."/>
            <person name="Mikhailova N."/>
            <person name="Teshima H."/>
            <person name="Han C."/>
            <person name="Tapia R."/>
            <person name="Land M."/>
            <person name="Hauser L."/>
            <person name="Kyrpides N."/>
            <person name="Ivanova N."/>
            <person name="Pagani I."/>
            <person name="Stein L."/>
            <person name="Woyke T."/>
        </authorList>
    </citation>
    <scope>NUCLEOTIDE SEQUENCE [LARGE SCALE GENOMIC DNA]</scope>
    <source>
        <strain evidence="4">MC09</strain>
    </source>
</reference>
<dbReference type="InterPro" id="IPR011990">
    <property type="entry name" value="TPR-like_helical_dom_sf"/>
</dbReference>
<feature type="repeat" description="TPR" evidence="1">
    <location>
        <begin position="519"/>
        <end position="552"/>
    </location>
</feature>
<dbReference type="AlphaFoldDB" id="G0A4W1"/>
<dbReference type="EMBL" id="CP002738">
    <property type="protein sequence ID" value="AEF99124.1"/>
    <property type="molecule type" value="Genomic_DNA"/>
</dbReference>
<dbReference type="InterPro" id="IPR043504">
    <property type="entry name" value="Peptidase_S1_PA_chymotrypsin"/>
</dbReference>
<dbReference type="PANTHER" id="PTHR12558:SF13">
    <property type="entry name" value="CELL DIVISION CYCLE PROTEIN 27 HOMOLOG"/>
    <property type="match status" value="1"/>
</dbReference>
<dbReference type="STRING" id="857087.Metme_0682"/>
<accession>G0A4W1</accession>
<dbReference type="KEGG" id="mmt:Metme_0682"/>
<reference key="2">
    <citation type="submission" date="2011-05" db="EMBL/GenBank/DDBJ databases">
        <title>Complete genome sequence of the aerobic marine methanotroph Methylomonas methanica MC09.</title>
        <authorList>
            <person name="Boden R."/>
            <person name="Cunliffe M."/>
            <person name="Scanlan J."/>
            <person name="Moussard H."/>
            <person name="Kits K.D."/>
            <person name="Klotz M."/>
            <person name="Jetten M."/>
            <person name="Vuilleumier S."/>
            <person name="Han J."/>
            <person name="Peters L."/>
            <person name="Mikhailova N."/>
            <person name="Teshima H."/>
            <person name="Tapia R."/>
            <person name="Kyrpides N."/>
            <person name="Ivanova N."/>
            <person name="Pagani I."/>
            <person name="Cheng J.-F."/>
            <person name="Goodwin L."/>
            <person name="Han C."/>
            <person name="Hauser L."/>
            <person name="Land M."/>
            <person name="Lapidus A."/>
            <person name="Lucas S."/>
            <person name="Pitluck S."/>
            <person name="Woyke T."/>
            <person name="Stein L.Y."/>
            <person name="Murrell C."/>
        </authorList>
    </citation>
    <scope>NUCLEOTIDE SEQUENCE</scope>
    <source>
        <strain>MC09</strain>
    </source>
</reference>
<feature type="domain" description="Bacterial transcriptional activator" evidence="2">
    <location>
        <begin position="528"/>
        <end position="580"/>
    </location>
</feature>
<dbReference type="Pfam" id="PF13365">
    <property type="entry name" value="Trypsin_2"/>
    <property type="match status" value="1"/>
</dbReference>
<dbReference type="RefSeq" id="WP_013817395.1">
    <property type="nucleotide sequence ID" value="NC_015572.1"/>
</dbReference>
<dbReference type="SUPFAM" id="SSF48452">
    <property type="entry name" value="TPR-like"/>
    <property type="match status" value="2"/>
</dbReference>
<dbReference type="Gene3D" id="1.25.40.10">
    <property type="entry name" value="Tetratricopeptide repeat domain"/>
    <property type="match status" value="2"/>
</dbReference>
<keyword evidence="1" id="KW-0802">TPR repeat</keyword>
<dbReference type="Gene3D" id="2.40.10.10">
    <property type="entry name" value="Trypsin-like serine proteases"/>
    <property type="match status" value="2"/>
</dbReference>
<dbReference type="HOGENOM" id="CLU_507809_0_0_6"/>
<evidence type="ECO:0000313" key="3">
    <source>
        <dbReference type="EMBL" id="AEF99124.1"/>
    </source>
</evidence>
<dbReference type="eggNOG" id="COG0265">
    <property type="taxonomic scope" value="Bacteria"/>
</dbReference>
<dbReference type="InterPro" id="IPR019734">
    <property type="entry name" value="TPR_rpt"/>
</dbReference>
<dbReference type="SMART" id="SM00028">
    <property type="entry name" value="TPR"/>
    <property type="match status" value="5"/>
</dbReference>